<evidence type="ECO:0000259" key="8">
    <source>
        <dbReference type="PROSITE" id="PS51778"/>
    </source>
</evidence>
<dbReference type="Pfam" id="PF16746">
    <property type="entry name" value="BAR_3"/>
    <property type="match status" value="1"/>
</dbReference>
<dbReference type="GO" id="GO:0005789">
    <property type="term" value="C:endoplasmic reticulum membrane"/>
    <property type="evidence" value="ECO:0007669"/>
    <property type="project" value="UniProtKB-SubCell"/>
</dbReference>
<dbReference type="Pfam" id="PF16016">
    <property type="entry name" value="VASt"/>
    <property type="match status" value="1"/>
</dbReference>
<dbReference type="Proteomes" id="UP000510647">
    <property type="component" value="Chromosome 2"/>
</dbReference>
<keyword evidence="3 6" id="KW-1133">Transmembrane helix</keyword>
<dbReference type="PROSITE" id="PS50003">
    <property type="entry name" value="PH_DOMAIN"/>
    <property type="match status" value="1"/>
</dbReference>
<evidence type="ECO:0000256" key="3">
    <source>
        <dbReference type="ARBA" id="ARBA00022989"/>
    </source>
</evidence>
<keyword evidence="2 6" id="KW-0812">Transmembrane</keyword>
<evidence type="ECO:0000256" key="4">
    <source>
        <dbReference type="ARBA" id="ARBA00023136"/>
    </source>
</evidence>
<dbReference type="Pfam" id="PF00169">
    <property type="entry name" value="PH"/>
    <property type="match status" value="1"/>
</dbReference>
<dbReference type="InterPro" id="IPR031968">
    <property type="entry name" value="VASt"/>
</dbReference>
<sequence>MEKKDKDAEWKRLKLISVAFKEASLDTPSFRASVNFFQFKLEAFEDWIDKSLAFFQNRYTSCFENFQRAQQTFLSQLLPSPLILSNGFVENQASTPMMVEAFNNEYFEFASRILKIIAYQGTSYPDVLLELMNNDLEPYKAKRAEFEYCQSKFDAALAKYCAIKVSNTNIEPVNIRDEALELFEIRKSYLQVSLELMAAISSLKVGLDKFLMRAVSLISDKNSFLLREAGKRVDLAMSLTESVAAYSEWVTNAVEASELLQDDMERAKQQVIEYTLGQVAPSREISDYNVKVINSSKLLAKKTSPALKAPEIFGWLYMKTTVGNPSRQVWVRRWCFLTRSVFGLLLLSPSKTYVEETDKFGVLLIDVRYDPDEDRKFCFEVKIHGRTPEVSGDKLTRIVFQAESLKELKQWLLAFETAKRYAAKLDSNDPQYKCACSRISPAYFEFASSTTTSTDQLITTYDENSLNLIETLNEKLPNFDLASMPGRSGFQYEMALTPMSTKLTQLAIFGSSIKQNTYLPSALLANIWGSTNWSDYATLKKAQKGWRDNLHKDKPREDRDSLIDYPSFYSEKMRINDLQFKSLFFSIDQNLAKFPEDLLLFSFSSFWCPNKRQRFCTTIYVTVDHIFCYMNSMGFICLTCKNLTDITSVELDANSDHSLKLYGVDGTQLRLVVFFTDRRLIATKLQCLLENMALANPKNEEQILKQLDSIESDFQSTLKDEKVRKMRSSLDQDIGHTAHETVSGLYPTNTFWSMSATATELLHRRKGFQSQSTAMYHHVYEIPSKGLMHILFGDQSSAFPRCLYLSNKDGSSNISRPWIKYDKTNGESRMQLKRTLQFRLNLTNNFLNGLRTGGPPTIQMEQSIVELIENKYCEVDQEPIIVKVPFCRPLRVKVKYVVTEPYESLTQDILHSASGSLLLAYYNLEFFEPSTGEIVQERCFAEKAVFRIALQATSKEFLLIRKVVRYYLEKIGKHGKVIKAIKLCGMLGVSQEKLEAEGANDVNKPPVVNYSVSIIFKLLMKVLVYKITGLALLLIRLVFGSILIAITNLTHINKNLLIGLIISIIINILLSGKSSFAYWSARRSDNLFQDYMRGKKDILVRRAISIKDLDLLSQNLAFEQNNLPFQKFNQTYSAENHKFTQTRLELAQRRNELLVELKILQNMEKELLQSNYRNFLLNEIDKCHAIEKEISNVWEQDAKLRDYCSSCREELYKLTSLLL</sequence>
<feature type="domain" description="VASt" evidence="8">
    <location>
        <begin position="771"/>
        <end position="972"/>
    </location>
</feature>
<organism evidence="9 10">
    <name type="scientific">Torulaspora globosa</name>
    <dbReference type="NCBI Taxonomy" id="48254"/>
    <lineage>
        <taxon>Eukaryota</taxon>
        <taxon>Fungi</taxon>
        <taxon>Dikarya</taxon>
        <taxon>Ascomycota</taxon>
        <taxon>Saccharomycotina</taxon>
        <taxon>Saccharomycetes</taxon>
        <taxon>Saccharomycetales</taxon>
        <taxon>Saccharomycetaceae</taxon>
        <taxon>Torulaspora</taxon>
    </lineage>
</organism>
<dbReference type="OrthoDB" id="10070851at2759"/>
<protein>
    <recommendedName>
        <fullName evidence="11">PH domain-containing protein</fullName>
    </recommendedName>
</protein>
<evidence type="ECO:0000259" key="7">
    <source>
        <dbReference type="PROSITE" id="PS50003"/>
    </source>
</evidence>
<dbReference type="InterPro" id="IPR042067">
    <property type="entry name" value="Sip3_PH"/>
</dbReference>
<proteinExistence type="predicted"/>
<keyword evidence="4 6" id="KW-0472">Membrane</keyword>
<reference evidence="9 10" key="1">
    <citation type="submission" date="2020-06" db="EMBL/GenBank/DDBJ databases">
        <title>The yeast mating-type switching endonuclease HO is a domesticated member of an unorthodox homing genetic element family.</title>
        <authorList>
            <person name="Coughlan A.Y."/>
            <person name="Lombardi L."/>
            <person name="Braun-Galleani S."/>
            <person name="Martos A.R."/>
            <person name="Galeote V."/>
            <person name="Bigey F."/>
            <person name="Dequin S."/>
            <person name="Byrne K.P."/>
            <person name="Wolfe K.H."/>
        </authorList>
    </citation>
    <scope>NUCLEOTIDE SEQUENCE [LARGE SCALE GENOMIC DNA]</scope>
    <source>
        <strain evidence="9 10">CBS2947</strain>
    </source>
</reference>
<evidence type="ECO:0000313" key="10">
    <source>
        <dbReference type="Proteomes" id="UP000510647"/>
    </source>
</evidence>
<feature type="domain" description="PH" evidence="7">
    <location>
        <begin position="309"/>
        <end position="420"/>
    </location>
</feature>
<evidence type="ECO:0008006" key="11">
    <source>
        <dbReference type="Google" id="ProtNLM"/>
    </source>
</evidence>
<dbReference type="InterPro" id="IPR027267">
    <property type="entry name" value="AH/BAR_dom_sf"/>
</dbReference>
<dbReference type="SMART" id="SM00233">
    <property type="entry name" value="PH"/>
    <property type="match status" value="1"/>
</dbReference>
<dbReference type="AlphaFoldDB" id="A0A7H9HN83"/>
<keyword evidence="10" id="KW-1185">Reference proteome</keyword>
<dbReference type="Gene3D" id="2.30.29.30">
    <property type="entry name" value="Pleckstrin-homology domain (PH domain)/Phosphotyrosine-binding domain (PTB)"/>
    <property type="match status" value="1"/>
</dbReference>
<comment type="subcellular location">
    <subcellularLocation>
        <location evidence="5">Endomembrane system</location>
        <topology evidence="5">Single-pass membrane protein</topology>
    </subcellularLocation>
    <subcellularLocation>
        <location evidence="1">Endoplasmic reticulum membrane</location>
    </subcellularLocation>
</comment>
<dbReference type="InterPro" id="IPR011993">
    <property type="entry name" value="PH-like_dom_sf"/>
</dbReference>
<dbReference type="InterPro" id="IPR001849">
    <property type="entry name" value="PH_domain"/>
</dbReference>
<accession>A0A7H9HN83</accession>
<dbReference type="InterPro" id="IPR004148">
    <property type="entry name" value="BAR_dom"/>
</dbReference>
<evidence type="ECO:0000256" key="5">
    <source>
        <dbReference type="ARBA" id="ARBA00037847"/>
    </source>
</evidence>
<feature type="transmembrane region" description="Helical" evidence="6">
    <location>
        <begin position="1056"/>
        <end position="1079"/>
    </location>
</feature>
<evidence type="ECO:0000256" key="2">
    <source>
        <dbReference type="ARBA" id="ARBA00022692"/>
    </source>
</evidence>
<evidence type="ECO:0000256" key="6">
    <source>
        <dbReference type="SAM" id="Phobius"/>
    </source>
</evidence>
<name>A0A7H9HN83_9SACH</name>
<dbReference type="CDD" id="cd13280">
    <property type="entry name" value="PH_SIP3"/>
    <property type="match status" value="1"/>
</dbReference>
<dbReference type="PROSITE" id="PS51778">
    <property type="entry name" value="VAST"/>
    <property type="match status" value="1"/>
</dbReference>
<evidence type="ECO:0000313" key="9">
    <source>
        <dbReference type="EMBL" id="QLQ78770.1"/>
    </source>
</evidence>
<dbReference type="SUPFAM" id="SSF103657">
    <property type="entry name" value="BAR/IMD domain-like"/>
    <property type="match status" value="1"/>
</dbReference>
<dbReference type="EMBL" id="CP059268">
    <property type="protein sequence ID" value="QLQ78770.1"/>
    <property type="molecule type" value="Genomic_DNA"/>
</dbReference>
<dbReference type="PANTHER" id="PTHR14248">
    <property type="entry name" value="CYCLIN Y, ISOFORM A"/>
    <property type="match status" value="1"/>
</dbReference>
<dbReference type="SUPFAM" id="SSF50729">
    <property type="entry name" value="PH domain-like"/>
    <property type="match status" value="1"/>
</dbReference>
<evidence type="ECO:0000256" key="1">
    <source>
        <dbReference type="ARBA" id="ARBA00004586"/>
    </source>
</evidence>
<gene>
    <name evidence="9" type="ORF">HG537_0B01190</name>
</gene>
<dbReference type="Gene3D" id="1.20.1270.60">
    <property type="entry name" value="Arfaptin homology (AH) domain/BAR domain"/>
    <property type="match status" value="1"/>
</dbReference>
<feature type="transmembrane region" description="Helical" evidence="6">
    <location>
        <begin position="1023"/>
        <end position="1044"/>
    </location>
</feature>